<dbReference type="SUPFAM" id="SSF56349">
    <property type="entry name" value="DNA breaking-rejoining enzymes"/>
    <property type="match status" value="1"/>
</dbReference>
<protein>
    <submittedName>
        <fullName evidence="2">Uncharacterized protein</fullName>
    </submittedName>
</protein>
<sequence>MEFINLLHGLTHQVNNSPQQTVHTKVKELDTFDRVDPWTLKVFILSLHLNFNNRPNAFLTDATKVNYAISFPSGVTLNWFKLDILHPNLLPKHIPMPLSFQNSIPILTKTIKEQGALVILTAHKDDLCPIQALQNHLQVNADVPADAPLFAYSSPSGWQHLYKPSFFKDCAIVWTTANLTHIHGHSFRIRGAVELLLAGVPPEVVAAAGGWTSLAFLIYWCHMEEIIPMSTSKAYKKAHIDELAKNFKTFCITHRFPKALPTEVNIFDNLELL</sequence>
<dbReference type="GO" id="GO:0015074">
    <property type="term" value="P:DNA integration"/>
    <property type="evidence" value="ECO:0007669"/>
    <property type="project" value="InterPro"/>
</dbReference>
<evidence type="ECO:0000313" key="3">
    <source>
        <dbReference type="Proteomes" id="UP001175227"/>
    </source>
</evidence>
<comment type="caution">
    <text evidence="2">The sequence shown here is derived from an EMBL/GenBank/DDBJ whole genome shotgun (WGS) entry which is preliminary data.</text>
</comment>
<organism evidence="2 3">
    <name type="scientific">Armillaria novae-zelandiae</name>
    <dbReference type="NCBI Taxonomy" id="153914"/>
    <lineage>
        <taxon>Eukaryota</taxon>
        <taxon>Fungi</taxon>
        <taxon>Dikarya</taxon>
        <taxon>Basidiomycota</taxon>
        <taxon>Agaricomycotina</taxon>
        <taxon>Agaricomycetes</taxon>
        <taxon>Agaricomycetidae</taxon>
        <taxon>Agaricales</taxon>
        <taxon>Marasmiineae</taxon>
        <taxon>Physalacriaceae</taxon>
        <taxon>Armillaria</taxon>
    </lineage>
</organism>
<dbReference type="Proteomes" id="UP001175227">
    <property type="component" value="Unassembled WGS sequence"/>
</dbReference>
<proteinExistence type="predicted"/>
<accession>A0AA39NXR0</accession>
<evidence type="ECO:0000313" key="2">
    <source>
        <dbReference type="EMBL" id="KAK0473793.1"/>
    </source>
</evidence>
<keyword evidence="3" id="KW-1185">Reference proteome</keyword>
<dbReference type="InterPro" id="IPR013762">
    <property type="entry name" value="Integrase-like_cat_sf"/>
</dbReference>
<dbReference type="InterPro" id="IPR011010">
    <property type="entry name" value="DNA_brk_join_enz"/>
</dbReference>
<dbReference type="EMBL" id="JAUEPR010000031">
    <property type="protein sequence ID" value="KAK0473793.1"/>
    <property type="molecule type" value="Genomic_DNA"/>
</dbReference>
<reference evidence="2" key="1">
    <citation type="submission" date="2023-06" db="EMBL/GenBank/DDBJ databases">
        <authorList>
            <consortium name="Lawrence Berkeley National Laboratory"/>
            <person name="Ahrendt S."/>
            <person name="Sahu N."/>
            <person name="Indic B."/>
            <person name="Wong-Bajracharya J."/>
            <person name="Merenyi Z."/>
            <person name="Ke H.-M."/>
            <person name="Monk M."/>
            <person name="Kocsube S."/>
            <person name="Drula E."/>
            <person name="Lipzen A."/>
            <person name="Balint B."/>
            <person name="Henrissat B."/>
            <person name="Andreopoulos B."/>
            <person name="Martin F.M."/>
            <person name="Harder C.B."/>
            <person name="Rigling D."/>
            <person name="Ford K.L."/>
            <person name="Foster G.D."/>
            <person name="Pangilinan J."/>
            <person name="Papanicolaou A."/>
            <person name="Barry K."/>
            <person name="LaButti K."/>
            <person name="Viragh M."/>
            <person name="Koriabine M."/>
            <person name="Yan M."/>
            <person name="Riley R."/>
            <person name="Champramary S."/>
            <person name="Plett K.L."/>
            <person name="Tsai I.J."/>
            <person name="Slot J."/>
            <person name="Sipos G."/>
            <person name="Plett J."/>
            <person name="Nagy L.G."/>
            <person name="Grigoriev I.V."/>
        </authorList>
    </citation>
    <scope>NUCLEOTIDE SEQUENCE</scope>
    <source>
        <strain evidence="2">ICMP 16352</strain>
    </source>
</reference>
<gene>
    <name evidence="2" type="ORF">IW261DRAFT_1569525</name>
</gene>
<dbReference type="AlphaFoldDB" id="A0AA39NXR0"/>
<dbReference type="Gene3D" id="1.10.443.10">
    <property type="entry name" value="Intergrase catalytic core"/>
    <property type="match status" value="1"/>
</dbReference>
<name>A0AA39NXR0_9AGAR</name>
<dbReference type="GO" id="GO:0003677">
    <property type="term" value="F:DNA binding"/>
    <property type="evidence" value="ECO:0007669"/>
    <property type="project" value="InterPro"/>
</dbReference>
<keyword evidence="1" id="KW-0233">DNA recombination</keyword>
<evidence type="ECO:0000256" key="1">
    <source>
        <dbReference type="ARBA" id="ARBA00023172"/>
    </source>
</evidence>
<dbReference type="GO" id="GO:0006310">
    <property type="term" value="P:DNA recombination"/>
    <property type="evidence" value="ECO:0007669"/>
    <property type="project" value="UniProtKB-KW"/>
</dbReference>